<dbReference type="RefSeq" id="WP_013919673.1">
    <property type="nucleotide sequence ID" value="NC_015690.1"/>
</dbReference>
<dbReference type="SUPFAM" id="SSF82185">
    <property type="entry name" value="Histone H3 K4-specific methyltransferase SET7/9 N-terminal domain"/>
    <property type="match status" value="1"/>
</dbReference>
<reference evidence="2" key="1">
    <citation type="submission" date="2011-06" db="EMBL/GenBank/DDBJ databases">
        <title>Complete genome sequence of Paenibacillus mucilaginosus KNP414.</title>
        <authorList>
            <person name="Wang J."/>
            <person name="Hu S."/>
            <person name="Hu X."/>
            <person name="Zhang B."/>
            <person name="Dong D."/>
            <person name="Zhang S."/>
            <person name="Zhao K."/>
            <person name="Wu D."/>
        </authorList>
    </citation>
    <scope>NUCLEOTIDE SEQUENCE [LARGE SCALE GENOMIC DNA]</scope>
    <source>
        <strain evidence="2">KNP414</strain>
    </source>
</reference>
<dbReference type="EMBL" id="CP002869">
    <property type="protein sequence ID" value="AEI44527.1"/>
    <property type="molecule type" value="Genomic_DNA"/>
</dbReference>
<dbReference type="KEGG" id="pms:KNP414_06003"/>
<name>F8FEC8_PAEMK</name>
<dbReference type="Proteomes" id="UP000006620">
    <property type="component" value="Chromosome"/>
</dbReference>
<reference evidence="1 2" key="2">
    <citation type="journal article" date="2013" name="Genome Announc.">
        <title>Genome Sequence of Growth-Improving Paenibacillus mucilaginosus Strain KNP414.</title>
        <authorList>
            <person name="Lu J.J."/>
            <person name="Wang J.F."/>
            <person name="Hu X.F."/>
        </authorList>
    </citation>
    <scope>NUCLEOTIDE SEQUENCE [LARGE SCALE GENOMIC DNA]</scope>
    <source>
        <strain evidence="1 2">KNP414</strain>
    </source>
</reference>
<gene>
    <name evidence="1" type="ordered locus">KNP414_06003</name>
</gene>
<dbReference type="HOGENOM" id="CLU_1531068_0_0_9"/>
<organism evidence="1 2">
    <name type="scientific">Paenibacillus mucilaginosus (strain KNP414)</name>
    <dbReference type="NCBI Taxonomy" id="1036673"/>
    <lineage>
        <taxon>Bacteria</taxon>
        <taxon>Bacillati</taxon>
        <taxon>Bacillota</taxon>
        <taxon>Bacilli</taxon>
        <taxon>Bacillales</taxon>
        <taxon>Paenibacillaceae</taxon>
        <taxon>Paenibacillus</taxon>
    </lineage>
</organism>
<proteinExistence type="predicted"/>
<sequence>MAISERGETKIIFTSLDDLQFKVEVESFLDASEMHEEGYYDYYYSGYFFSVKVDDKEVIDGTKYDDEEHISLNKNLNELTIHSKTIKTLLKNLFSVKRFEYIYAKDYTYAWCMDNEEVLWRGTRMGNVRLYDVNNILRYQGELNEWGKFHGKGKLFAEDSSLICEGHFNNDCFFG</sequence>
<protein>
    <submittedName>
        <fullName evidence="1">Uncharacterized protein</fullName>
    </submittedName>
</protein>
<evidence type="ECO:0000313" key="1">
    <source>
        <dbReference type="EMBL" id="AEI44527.1"/>
    </source>
</evidence>
<evidence type="ECO:0000313" key="2">
    <source>
        <dbReference type="Proteomes" id="UP000006620"/>
    </source>
</evidence>
<accession>F8FEC8</accession>
<dbReference type="AlphaFoldDB" id="F8FEC8"/>